<dbReference type="PANTHER" id="PTHR40688">
    <property type="match status" value="1"/>
</dbReference>
<dbReference type="PANTHER" id="PTHR40688:SF2">
    <property type="entry name" value="RIBBON-HELIX-HELIX PROTEIN COPG DOMAIN-CONTAINING PROTEIN"/>
    <property type="match status" value="1"/>
</dbReference>
<dbReference type="SUPFAM" id="SSF47598">
    <property type="entry name" value="Ribbon-helix-helix"/>
    <property type="match status" value="1"/>
</dbReference>
<organism evidence="2 3">
    <name type="scientific">Prosthecochloris marina</name>
    <dbReference type="NCBI Taxonomy" id="2017681"/>
    <lineage>
        <taxon>Bacteria</taxon>
        <taxon>Pseudomonadati</taxon>
        <taxon>Chlorobiota</taxon>
        <taxon>Chlorobiia</taxon>
        <taxon>Chlorobiales</taxon>
        <taxon>Chlorobiaceae</taxon>
        <taxon>Prosthecochloris</taxon>
    </lineage>
</organism>
<dbReference type="InterPro" id="IPR010985">
    <property type="entry name" value="Ribbon_hlx_hlx"/>
</dbReference>
<dbReference type="GO" id="GO:0006355">
    <property type="term" value="P:regulation of DNA-templated transcription"/>
    <property type="evidence" value="ECO:0007669"/>
    <property type="project" value="InterPro"/>
</dbReference>
<dbReference type="CDD" id="cd22233">
    <property type="entry name" value="RHH_CopAso-like"/>
    <property type="match status" value="1"/>
</dbReference>
<feature type="domain" description="Ribbon-helix-helix protein CopG" evidence="1">
    <location>
        <begin position="13"/>
        <end position="50"/>
    </location>
</feature>
<protein>
    <submittedName>
        <fullName evidence="2">CopG family transcriptional regulator</fullName>
    </submittedName>
</protein>
<sequence length="90" mass="10630">MSIPTKKTEKREQISFRIASSEKKRIERLARALNRNKTFVFKEAISHYLDINEWQIAGIQEGLEDLEHGRVVSQEEIEEEWRRKSEGSVD</sequence>
<gene>
    <name evidence="2" type="ORF">CR164_00010</name>
</gene>
<evidence type="ECO:0000313" key="3">
    <source>
        <dbReference type="Proteomes" id="UP000246278"/>
    </source>
</evidence>
<dbReference type="RefSeq" id="WP_110021878.1">
    <property type="nucleotide sequence ID" value="NZ_PDNZ01000001.1"/>
</dbReference>
<dbReference type="InterPro" id="IPR052991">
    <property type="entry name" value="Non-func_TypeII_TA_Antitoxin"/>
</dbReference>
<dbReference type="EMBL" id="PDNZ01000001">
    <property type="protein sequence ID" value="PWW82991.1"/>
    <property type="molecule type" value="Genomic_DNA"/>
</dbReference>
<dbReference type="Pfam" id="PF01402">
    <property type="entry name" value="RHH_1"/>
    <property type="match status" value="1"/>
</dbReference>
<proteinExistence type="predicted"/>
<accession>A0A317TB68</accession>
<dbReference type="OrthoDB" id="598264at2"/>
<dbReference type="Proteomes" id="UP000246278">
    <property type="component" value="Unassembled WGS sequence"/>
</dbReference>
<keyword evidence="3" id="KW-1185">Reference proteome</keyword>
<name>A0A317TB68_9CHLB</name>
<evidence type="ECO:0000313" key="2">
    <source>
        <dbReference type="EMBL" id="PWW82991.1"/>
    </source>
</evidence>
<dbReference type="AlphaFoldDB" id="A0A317TB68"/>
<comment type="caution">
    <text evidence="2">The sequence shown here is derived from an EMBL/GenBank/DDBJ whole genome shotgun (WGS) entry which is preliminary data.</text>
</comment>
<dbReference type="InterPro" id="IPR002145">
    <property type="entry name" value="CopG"/>
</dbReference>
<evidence type="ECO:0000259" key="1">
    <source>
        <dbReference type="Pfam" id="PF01402"/>
    </source>
</evidence>
<reference evidence="3" key="1">
    <citation type="submission" date="2017-10" db="EMBL/GenBank/DDBJ databases">
        <authorList>
            <person name="Gaisin V.A."/>
            <person name="Rysina M.S."/>
            <person name="Grouzdev D.S."/>
        </authorList>
    </citation>
    <scope>NUCLEOTIDE SEQUENCE [LARGE SCALE GENOMIC DNA]</scope>
    <source>
        <strain evidence="3">V1</strain>
    </source>
</reference>